<keyword evidence="2" id="KW-0812">Transmembrane</keyword>
<feature type="transmembrane region" description="Helical" evidence="2">
    <location>
        <begin position="187"/>
        <end position="210"/>
    </location>
</feature>
<dbReference type="eggNOG" id="COG3926">
    <property type="taxonomic scope" value="Bacteria"/>
</dbReference>
<sequence>MPVAIAPIVAVAASIVPGIIDVLLSEKDKKKSEQISESIANTINAVVGTTDPEEVRKRVSENAAMSDELRIELKKIEAEEKYKLRQQEIELKKLEQEDLEKRQLHEITLINTKIEEVDKTRQHEFEEFKARLGDVQDARQSFRDLVKTGNAIAWAPVIVSAIIVFGFFITILVLLSNTYDPSENDQVSQIVNIVIGALTAAFATVVSFWLGSSQGSRQKDVVNFEMQTQQNKLLRETQKYQADTRGTGISEKSSTTIINKQRTAYADESNFSKCVDLVLQYEGGYVKHPKDPGGATNLGITIHTLQNWRNDDVTDQDVKDLTTLEAKQIYQANYWNALKCDQLPLGVDLVVFDFGVNAGPGRSAKILQKVIGVGQDGIIGPISLKALEVVSPEHIVRRFSQLRMDYYRSLKNWDTFGAGWQSRTRKTEAEALKMVNSRTS</sequence>
<feature type="domain" description="TtsA-like Glycoside hydrolase family 108" evidence="3">
    <location>
        <begin position="276"/>
        <end position="359"/>
    </location>
</feature>
<protein>
    <recommendedName>
        <fullName evidence="3">TtsA-like Glycoside hydrolase family 108 domain-containing protein</fullName>
    </recommendedName>
</protein>
<accession>A0P342</accession>
<feature type="transmembrane region" description="Helical" evidence="2">
    <location>
        <begin position="151"/>
        <end position="175"/>
    </location>
</feature>
<evidence type="ECO:0000313" key="4">
    <source>
        <dbReference type="EMBL" id="EAV40513.1"/>
    </source>
</evidence>
<evidence type="ECO:0000259" key="3">
    <source>
        <dbReference type="Pfam" id="PF05838"/>
    </source>
</evidence>
<gene>
    <name evidence="4" type="ORF">SIAM614_21537</name>
</gene>
<evidence type="ECO:0000313" key="5">
    <source>
        <dbReference type="Proteomes" id="UP000004848"/>
    </source>
</evidence>
<dbReference type="OrthoDB" id="9815229at2"/>
<feature type="transmembrane region" description="Helical" evidence="2">
    <location>
        <begin position="6"/>
        <end position="24"/>
    </location>
</feature>
<organism evidence="4 5">
    <name type="scientific">Roseibium aggregatum (strain ATCC 25650 / DSM 13394 / JCM 20685 / NBRC 16684 / NCIMB 2208 / IAM 12614 / B1)</name>
    <name type="common">Stappia aggregata</name>
    <dbReference type="NCBI Taxonomy" id="384765"/>
    <lineage>
        <taxon>Bacteria</taxon>
        <taxon>Pseudomonadati</taxon>
        <taxon>Pseudomonadota</taxon>
        <taxon>Alphaproteobacteria</taxon>
        <taxon>Hyphomicrobiales</taxon>
        <taxon>Stappiaceae</taxon>
        <taxon>Roseibium</taxon>
    </lineage>
</organism>
<feature type="coiled-coil region" evidence="1">
    <location>
        <begin position="77"/>
        <end position="104"/>
    </location>
</feature>
<dbReference type="Pfam" id="PF05838">
    <property type="entry name" value="Glyco_hydro_108"/>
    <property type="match status" value="1"/>
</dbReference>
<keyword evidence="2" id="KW-0472">Membrane</keyword>
<evidence type="ECO:0000256" key="2">
    <source>
        <dbReference type="SAM" id="Phobius"/>
    </source>
</evidence>
<evidence type="ECO:0000256" key="1">
    <source>
        <dbReference type="SAM" id="Coils"/>
    </source>
</evidence>
<dbReference type="SUPFAM" id="SSF53955">
    <property type="entry name" value="Lysozyme-like"/>
    <property type="match status" value="1"/>
</dbReference>
<dbReference type="EMBL" id="AAUW01000029">
    <property type="protein sequence ID" value="EAV40513.1"/>
    <property type="molecule type" value="Genomic_DNA"/>
</dbReference>
<keyword evidence="2" id="KW-1133">Transmembrane helix</keyword>
<dbReference type="Gene3D" id="1.20.141.10">
    <property type="entry name" value="Chitosanase, subunit A, domain 1"/>
    <property type="match status" value="1"/>
</dbReference>
<comment type="caution">
    <text evidence="4">The sequence shown here is derived from an EMBL/GenBank/DDBJ whole genome shotgun (WGS) entry which is preliminary data.</text>
</comment>
<keyword evidence="1" id="KW-0175">Coiled coil</keyword>
<reference evidence="4 5" key="1">
    <citation type="submission" date="2006-05" db="EMBL/GenBank/DDBJ databases">
        <authorList>
            <person name="King G."/>
            <person name="Ferriera S."/>
            <person name="Johnson J."/>
            <person name="Kravitz S."/>
            <person name="Beeson K."/>
            <person name="Sutton G."/>
            <person name="Rogers Y.-H."/>
            <person name="Friedman R."/>
            <person name="Frazier M."/>
            <person name="Venter J.C."/>
        </authorList>
    </citation>
    <scope>NUCLEOTIDE SEQUENCE [LARGE SCALE GENOMIC DNA]</scope>
    <source>
        <strain evidence="5">ATCC 25650 / DSM 13394 / JCM 20685 / NBRC 16684 / NCIMB 2208 / IAM 12614 / B1</strain>
    </source>
</reference>
<name>A0P342_ROSAI</name>
<dbReference type="GeneID" id="68850261"/>
<dbReference type="InterPro" id="IPR023346">
    <property type="entry name" value="Lysozyme-like_dom_sf"/>
</dbReference>
<proteinExistence type="predicted"/>
<dbReference type="Proteomes" id="UP000004848">
    <property type="component" value="Unassembled WGS sequence"/>
</dbReference>
<dbReference type="InterPro" id="IPR008565">
    <property type="entry name" value="TtsA-like_GH18_dom"/>
</dbReference>
<dbReference type="RefSeq" id="WP_006939905.1">
    <property type="nucleotide sequence ID" value="NZ_AAUW01000029.1"/>
</dbReference>
<dbReference type="CDD" id="cd13926">
    <property type="entry name" value="N-acetylmuramidase_GH108"/>
    <property type="match status" value="1"/>
</dbReference>
<dbReference type="AlphaFoldDB" id="A0P342"/>